<proteinExistence type="predicted"/>
<dbReference type="EMBL" id="RXHI01000015">
    <property type="protein sequence ID" value="RUA22495.1"/>
    <property type="molecule type" value="Genomic_DNA"/>
</dbReference>
<name>A0A3S0NHC1_9GAMM</name>
<gene>
    <name evidence="1" type="ORF">DSL92_05380</name>
</gene>
<evidence type="ECO:0008006" key="2">
    <source>
        <dbReference type="Google" id="ProtNLM"/>
    </source>
</evidence>
<dbReference type="AlphaFoldDB" id="A0A3S0NHC1"/>
<dbReference type="InterPro" id="IPR037257">
    <property type="entry name" value="T2SS_E_N_sf"/>
</dbReference>
<accession>A0A3S0NHC1</accession>
<organism evidence="1">
    <name type="scientific">Billgrantia gudaonensis</name>
    <dbReference type="NCBI Taxonomy" id="376427"/>
    <lineage>
        <taxon>Bacteria</taxon>
        <taxon>Pseudomonadati</taxon>
        <taxon>Pseudomonadota</taxon>
        <taxon>Gammaproteobacteria</taxon>
        <taxon>Oceanospirillales</taxon>
        <taxon>Halomonadaceae</taxon>
        <taxon>Billgrantia</taxon>
    </lineage>
</organism>
<comment type="caution">
    <text evidence="1">The sequence shown here is derived from an EMBL/GenBank/DDBJ whole genome shotgun (WGS) entry which is preliminary data.</text>
</comment>
<reference evidence="1" key="1">
    <citation type="submission" date="2018-12" db="EMBL/GenBank/DDBJ databases">
        <authorList>
            <person name="Jadhav K."/>
            <person name="Kushwaha B."/>
            <person name="Jadhav I."/>
        </authorList>
    </citation>
    <scope>NUCLEOTIDE SEQUENCE [LARGE SCALE GENOMIC DNA]</scope>
    <source>
        <strain evidence="1">SBS 10</strain>
    </source>
</reference>
<dbReference type="SUPFAM" id="SSF160246">
    <property type="entry name" value="EspE N-terminal domain-like"/>
    <property type="match status" value="1"/>
</dbReference>
<sequence>MKTVFLQRFQHAGPYDAGARVPRVAMTDYPTSPNTATDAPLKAAQPGSLRVVARRLVEDEHLSLAAAERAEQEAREAEVTLLRHVIDAGLVTARRATLSAAWGTACRSSTWMPCASQSAADGDYPKAPAQARRGPIGKAWPSAHRGGALPLHPAQLDDLQFATGLSIEQYSARWTSSCPSSKPTWPRARRA</sequence>
<evidence type="ECO:0000313" key="1">
    <source>
        <dbReference type="EMBL" id="RUA22495.1"/>
    </source>
</evidence>
<protein>
    <recommendedName>
        <fullName evidence="2">Type II secretion system protein GspE N-terminal domain-containing protein</fullName>
    </recommendedName>
</protein>